<dbReference type="RefSeq" id="WP_306932142.1">
    <property type="nucleotide sequence ID" value="NZ_JAUTBL010000002.1"/>
</dbReference>
<evidence type="ECO:0000313" key="2">
    <source>
        <dbReference type="Proteomes" id="UP001224781"/>
    </source>
</evidence>
<evidence type="ECO:0000313" key="1">
    <source>
        <dbReference type="EMBL" id="MDQ1185733.1"/>
    </source>
</evidence>
<reference evidence="1 2" key="1">
    <citation type="submission" date="2023-07" db="EMBL/GenBank/DDBJ databases">
        <title>Functional and genomic diversity of the sorghum phyllosphere microbiome.</title>
        <authorList>
            <person name="Shade A."/>
        </authorList>
    </citation>
    <scope>NUCLEOTIDE SEQUENCE [LARGE SCALE GENOMIC DNA]</scope>
    <source>
        <strain evidence="1 2">SORGH_AS_1126</strain>
    </source>
</reference>
<dbReference type="Pfam" id="PF04655">
    <property type="entry name" value="APH_6_hur"/>
    <property type="match status" value="1"/>
</dbReference>
<protein>
    <submittedName>
        <fullName evidence="1">Streptomycin 6-kinase</fullName>
        <ecNumber evidence="1">2.7.1.72</ecNumber>
    </submittedName>
</protein>
<dbReference type="SUPFAM" id="SSF56112">
    <property type="entry name" value="Protein kinase-like (PK-like)"/>
    <property type="match status" value="1"/>
</dbReference>
<dbReference type="InterPro" id="IPR011009">
    <property type="entry name" value="Kinase-like_dom_sf"/>
</dbReference>
<dbReference type="GO" id="GO:0050300">
    <property type="term" value="F:aminoglycoside 6-kinase activity"/>
    <property type="evidence" value="ECO:0007669"/>
    <property type="project" value="UniProtKB-EC"/>
</dbReference>
<dbReference type="EMBL" id="JAUTBL010000002">
    <property type="protein sequence ID" value="MDQ1185733.1"/>
    <property type="molecule type" value="Genomic_DNA"/>
</dbReference>
<comment type="caution">
    <text evidence="1">The sequence shown here is derived from an EMBL/GenBank/DDBJ whole genome shotgun (WGS) entry which is preliminary data.</text>
</comment>
<accession>A0ABU0ULN7</accession>
<name>A0ABU0ULN7_9HYPH</name>
<dbReference type="InterPro" id="IPR006748">
    <property type="entry name" value="NH2Glyco/OHUrea_AB-resist_kin"/>
</dbReference>
<organism evidence="1 2">
    <name type="scientific">Agrobacterium larrymoorei</name>
    <dbReference type="NCBI Taxonomy" id="160699"/>
    <lineage>
        <taxon>Bacteria</taxon>
        <taxon>Pseudomonadati</taxon>
        <taxon>Pseudomonadota</taxon>
        <taxon>Alphaproteobacteria</taxon>
        <taxon>Hyphomicrobiales</taxon>
        <taxon>Rhizobiaceae</taxon>
        <taxon>Rhizobium/Agrobacterium group</taxon>
        <taxon>Agrobacterium</taxon>
    </lineage>
</organism>
<gene>
    <name evidence="1" type="ORF">QE408_002876</name>
</gene>
<proteinExistence type="predicted"/>
<keyword evidence="1" id="KW-0808">Transferase</keyword>
<keyword evidence="2" id="KW-1185">Reference proteome</keyword>
<dbReference type="Gene3D" id="3.90.1200.10">
    <property type="match status" value="1"/>
</dbReference>
<dbReference type="EC" id="2.7.1.72" evidence="1"/>
<sequence length="292" mass="32353">MSESVVTSDIPDEIKRRWSISSAFFLADTASSIVHRVTLTDGGSSAILKRLKPRGMGERPGMTFLEWRQGQGAVRLLQKNDTECLLEDAGDLTLRTYRLEHGEDATNAIICEVLQKLHAPTAGSPGGLTTLDQHFRSLFVRAETESHERLREPLRYSAEIIRELLARQETVKPLHGDLHHDNIVTGGPRGWLAIDPQGLVGDPAYEVANIFGNPLNALPDILDPQRIKRLCEVFSETLNCSKEKILRYAIAHAGVSICWSLEDGDVLDENKNALERLAFLTVARGLLSDLSP</sequence>
<dbReference type="Proteomes" id="UP001224781">
    <property type="component" value="Unassembled WGS sequence"/>
</dbReference>